<evidence type="ECO:0000256" key="3">
    <source>
        <dbReference type="ARBA" id="ARBA00022989"/>
    </source>
</evidence>
<evidence type="ECO:0000313" key="7">
    <source>
        <dbReference type="EMBL" id="KAJ8901922.1"/>
    </source>
</evidence>
<feature type="transmembrane region" description="Helical" evidence="5">
    <location>
        <begin position="267"/>
        <end position="290"/>
    </location>
</feature>
<dbReference type="GO" id="GO:0015179">
    <property type="term" value="F:L-amino acid transmembrane transporter activity"/>
    <property type="evidence" value="ECO:0007669"/>
    <property type="project" value="TreeGrafter"/>
</dbReference>
<dbReference type="PANTHER" id="PTHR22950:SF349">
    <property type="entry name" value="AMINO ACID TRANSPORTER TRANSMEMBRANE DOMAIN-CONTAINING PROTEIN"/>
    <property type="match status" value="1"/>
</dbReference>
<dbReference type="PANTHER" id="PTHR22950">
    <property type="entry name" value="AMINO ACID TRANSPORTER"/>
    <property type="match status" value="1"/>
</dbReference>
<feature type="transmembrane region" description="Helical" evidence="5">
    <location>
        <begin position="227"/>
        <end position="252"/>
    </location>
</feature>
<feature type="transmembrane region" description="Helical" evidence="5">
    <location>
        <begin position="339"/>
        <end position="361"/>
    </location>
</feature>
<feature type="transmembrane region" description="Helical" evidence="5">
    <location>
        <begin position="373"/>
        <end position="393"/>
    </location>
</feature>
<organism evidence="7 8">
    <name type="scientific">Rhodosorus marinus</name>
    <dbReference type="NCBI Taxonomy" id="101924"/>
    <lineage>
        <taxon>Eukaryota</taxon>
        <taxon>Rhodophyta</taxon>
        <taxon>Stylonematophyceae</taxon>
        <taxon>Stylonematales</taxon>
        <taxon>Stylonemataceae</taxon>
        <taxon>Rhodosorus</taxon>
    </lineage>
</organism>
<feature type="transmembrane region" description="Helical" evidence="5">
    <location>
        <begin position="197"/>
        <end position="215"/>
    </location>
</feature>
<evidence type="ECO:0000256" key="4">
    <source>
        <dbReference type="ARBA" id="ARBA00023136"/>
    </source>
</evidence>
<keyword evidence="4 5" id="KW-0472">Membrane</keyword>
<dbReference type="EMBL" id="JAMWBK010000010">
    <property type="protein sequence ID" value="KAJ8901922.1"/>
    <property type="molecule type" value="Genomic_DNA"/>
</dbReference>
<feature type="transmembrane region" description="Helical" evidence="5">
    <location>
        <begin position="125"/>
        <end position="144"/>
    </location>
</feature>
<keyword evidence="3 5" id="KW-1133">Transmembrane helix</keyword>
<reference evidence="7 8" key="1">
    <citation type="journal article" date="2023" name="Nat. Commun.">
        <title>Origin of minicircular mitochondrial genomes in red algae.</title>
        <authorList>
            <person name="Lee Y."/>
            <person name="Cho C.H."/>
            <person name="Lee Y.M."/>
            <person name="Park S.I."/>
            <person name="Yang J.H."/>
            <person name="West J.A."/>
            <person name="Bhattacharya D."/>
            <person name="Yoon H.S."/>
        </authorList>
    </citation>
    <scope>NUCLEOTIDE SEQUENCE [LARGE SCALE GENOMIC DNA]</scope>
    <source>
        <strain evidence="7 8">CCMP1338</strain>
        <tissue evidence="7">Whole cell</tissue>
    </source>
</reference>
<sequence length="408" mass="44156">MAGTSHGSVDDIRGERLAGMANVVKLILGSGSFALPWAFAQAGYVGGGIGVSVVALVATATVWMLVVSKRILSTEYNMNYAEVAGELLGHKWSVTVRTATFLSCFGACAGYLTFIGGLFSEILDIRTTHVILMIVPCFIFLSWVRTWKHLAFWSIFGNICFFLAMAAVAVDASTIWLERGMKPSPSFVPFTSQTFPLFWGPAVFLFCIHYVALPIEREMQHPDEFTSTVIPASFSFCALINIIFGLGCYAAYGSSIKDNVLRNVGSGYLFTLTAVGLSVDLAITFTLMLAPAREYVEIAILGDNPRVTKKNLLTKNLIRSVLVMFISSVAIAVPNFALLIGLAGGVTDTLQTFIIPPLLYVKALERSAKPANLAVANAAAYAVAALGSIFMVWTLQSFCWKLWTGDLS</sequence>
<gene>
    <name evidence="7" type="ORF">NDN08_004126</name>
</gene>
<accession>A0AAV8UKU5</accession>
<dbReference type="Pfam" id="PF01490">
    <property type="entry name" value="Aa_trans"/>
    <property type="match status" value="1"/>
</dbReference>
<keyword evidence="2 5" id="KW-0812">Transmembrane</keyword>
<feature type="transmembrane region" description="Helical" evidence="5">
    <location>
        <begin position="316"/>
        <end position="333"/>
    </location>
</feature>
<dbReference type="Proteomes" id="UP001157974">
    <property type="component" value="Unassembled WGS sequence"/>
</dbReference>
<feature type="domain" description="Amino acid transporter transmembrane" evidence="6">
    <location>
        <begin position="19"/>
        <end position="395"/>
    </location>
</feature>
<evidence type="ECO:0000256" key="5">
    <source>
        <dbReference type="SAM" id="Phobius"/>
    </source>
</evidence>
<feature type="transmembrane region" description="Helical" evidence="5">
    <location>
        <begin position="20"/>
        <end position="39"/>
    </location>
</feature>
<comment type="subcellular location">
    <subcellularLocation>
        <location evidence="1">Membrane</location>
        <topology evidence="1">Multi-pass membrane protein</topology>
    </subcellularLocation>
</comment>
<feature type="transmembrane region" description="Helical" evidence="5">
    <location>
        <begin position="45"/>
        <end position="66"/>
    </location>
</feature>
<evidence type="ECO:0000256" key="2">
    <source>
        <dbReference type="ARBA" id="ARBA00022692"/>
    </source>
</evidence>
<name>A0AAV8UKU5_9RHOD</name>
<proteinExistence type="predicted"/>
<evidence type="ECO:0000259" key="6">
    <source>
        <dbReference type="Pfam" id="PF01490"/>
    </source>
</evidence>
<dbReference type="GO" id="GO:0005774">
    <property type="term" value="C:vacuolar membrane"/>
    <property type="evidence" value="ECO:0007669"/>
    <property type="project" value="TreeGrafter"/>
</dbReference>
<evidence type="ECO:0000313" key="8">
    <source>
        <dbReference type="Proteomes" id="UP001157974"/>
    </source>
</evidence>
<keyword evidence="8" id="KW-1185">Reference proteome</keyword>
<dbReference type="InterPro" id="IPR013057">
    <property type="entry name" value="AA_transpt_TM"/>
</dbReference>
<comment type="caution">
    <text evidence="7">The sequence shown here is derived from an EMBL/GenBank/DDBJ whole genome shotgun (WGS) entry which is preliminary data.</text>
</comment>
<feature type="transmembrane region" description="Helical" evidence="5">
    <location>
        <begin position="99"/>
        <end position="119"/>
    </location>
</feature>
<protein>
    <recommendedName>
        <fullName evidence="6">Amino acid transporter transmembrane domain-containing protein</fullName>
    </recommendedName>
</protein>
<evidence type="ECO:0000256" key="1">
    <source>
        <dbReference type="ARBA" id="ARBA00004141"/>
    </source>
</evidence>
<feature type="transmembrane region" description="Helical" evidence="5">
    <location>
        <begin position="151"/>
        <end position="177"/>
    </location>
</feature>
<dbReference type="AlphaFoldDB" id="A0AAV8UKU5"/>